<evidence type="ECO:0000313" key="8">
    <source>
        <dbReference type="EMBL" id="AFQ42370.1"/>
    </source>
</evidence>
<evidence type="ECO:0000256" key="5">
    <source>
        <dbReference type="ARBA" id="ARBA00022801"/>
    </source>
</evidence>
<keyword evidence="9" id="KW-1185">Reference proteome</keyword>
<dbReference type="eggNOG" id="COG4294">
    <property type="taxonomic scope" value="Bacteria"/>
</dbReference>
<dbReference type="OrthoDB" id="9782576at2"/>
<reference evidence="9" key="2">
    <citation type="submission" date="2012-08" db="EMBL/GenBank/DDBJ databases">
        <title>Finished genome of Desulfosporosinus meridiei DSM 13257.</title>
        <authorList>
            <person name="Huntemann M."/>
            <person name="Wei C.-L."/>
            <person name="Han J."/>
            <person name="Detter J.C."/>
            <person name="Han C."/>
            <person name="Davenport K."/>
            <person name="Daligault H."/>
            <person name="Erkkila T."/>
            <person name="Gu W."/>
            <person name="Munk A.C.C."/>
            <person name="Teshima H."/>
            <person name="Xu Y."/>
            <person name="Chain P."/>
            <person name="Tapia R."/>
            <person name="Chen A."/>
            <person name="Krypides N."/>
            <person name="Mavromatis K."/>
            <person name="Markowitz V."/>
            <person name="Szeto E."/>
            <person name="Ivanova N."/>
            <person name="Mikhailova N."/>
            <person name="Ovchinnikova G."/>
            <person name="Pagani I."/>
            <person name="Pati A."/>
            <person name="Goodwin L."/>
            <person name="Peters L."/>
            <person name="Pitluck S."/>
            <person name="Woyke T."/>
            <person name="Pester M."/>
            <person name="Spring S."/>
            <person name="Ollivier B."/>
            <person name="Rattei T."/>
            <person name="Klenk H.-P."/>
            <person name="Wagner M."/>
            <person name="Loy A."/>
        </authorList>
    </citation>
    <scope>NUCLEOTIDE SEQUENCE [LARGE SCALE GENOMIC DNA]</scope>
    <source>
        <strain evidence="9">ATCC BAA-275 / DSM 13257 / NCIMB 13706 / S10</strain>
    </source>
</reference>
<dbReference type="HOGENOM" id="CLU_017168_0_0_9"/>
<evidence type="ECO:0000259" key="7">
    <source>
        <dbReference type="Pfam" id="PF08349"/>
    </source>
</evidence>
<keyword evidence="1" id="KW-0540">Nuclease</keyword>
<dbReference type="GO" id="GO:0006289">
    <property type="term" value="P:nucleotide-excision repair"/>
    <property type="evidence" value="ECO:0007669"/>
    <property type="project" value="InterPro"/>
</dbReference>
<dbReference type="AlphaFoldDB" id="J7ILF6"/>
<keyword evidence="6" id="KW-0234">DNA repair</keyword>
<dbReference type="Proteomes" id="UP000005262">
    <property type="component" value="Chromosome"/>
</dbReference>
<organism evidence="8 9">
    <name type="scientific">Desulfosporosinus meridiei (strain ATCC BAA-275 / DSM 13257 / KCTC 12902 / NCIMB 13706 / S10)</name>
    <dbReference type="NCBI Taxonomy" id="768704"/>
    <lineage>
        <taxon>Bacteria</taxon>
        <taxon>Bacillati</taxon>
        <taxon>Bacillota</taxon>
        <taxon>Clostridia</taxon>
        <taxon>Eubacteriales</taxon>
        <taxon>Desulfitobacteriaceae</taxon>
        <taxon>Desulfosporosinus</taxon>
    </lineage>
</organism>
<dbReference type="GO" id="GO:0016787">
    <property type="term" value="F:hydrolase activity"/>
    <property type="evidence" value="ECO:0007669"/>
    <property type="project" value="UniProtKB-KW"/>
</dbReference>
<proteinExistence type="predicted"/>
<dbReference type="InterPro" id="IPR004601">
    <property type="entry name" value="UvdE"/>
</dbReference>
<evidence type="ECO:0000256" key="2">
    <source>
        <dbReference type="ARBA" id="ARBA00022759"/>
    </source>
</evidence>
<dbReference type="EMBL" id="CP003629">
    <property type="protein sequence ID" value="AFQ42370.1"/>
    <property type="molecule type" value="Genomic_DNA"/>
</dbReference>
<dbReference type="InterPro" id="IPR036237">
    <property type="entry name" value="Xyl_isomerase-like_sf"/>
</dbReference>
<feature type="domain" description="DUF1722" evidence="7">
    <location>
        <begin position="307"/>
        <end position="415"/>
    </location>
</feature>
<evidence type="ECO:0000313" key="9">
    <source>
        <dbReference type="Proteomes" id="UP000005262"/>
    </source>
</evidence>
<dbReference type="GO" id="GO:0004519">
    <property type="term" value="F:endonuclease activity"/>
    <property type="evidence" value="ECO:0007669"/>
    <property type="project" value="UniProtKB-KW"/>
</dbReference>
<evidence type="ECO:0000256" key="4">
    <source>
        <dbReference type="ARBA" id="ARBA00022769"/>
    </source>
</evidence>
<name>J7ILF6_DESMD</name>
<evidence type="ECO:0000256" key="1">
    <source>
        <dbReference type="ARBA" id="ARBA00022722"/>
    </source>
</evidence>
<dbReference type="GO" id="GO:0009411">
    <property type="term" value="P:response to UV"/>
    <property type="evidence" value="ECO:0007669"/>
    <property type="project" value="InterPro"/>
</dbReference>
<keyword evidence="3" id="KW-0227">DNA damage</keyword>
<dbReference type="Pfam" id="PF08349">
    <property type="entry name" value="DUF1722"/>
    <property type="match status" value="1"/>
</dbReference>
<dbReference type="STRING" id="768704.Desmer_0309"/>
<evidence type="ECO:0000256" key="3">
    <source>
        <dbReference type="ARBA" id="ARBA00022763"/>
    </source>
</evidence>
<keyword evidence="5" id="KW-0378">Hydrolase</keyword>
<protein>
    <submittedName>
        <fullName evidence="8">UV-damage endonuclease</fullName>
    </submittedName>
</protein>
<sequence length="417" mass="48541">MSIGYASLTTGVLNTQIKSCLLKNITNDKLYELIENNLKSLDTMIDYNIKNQIKLYRISSDLIPFGSSPANSLLWWEHYRDQFHEIGKKIKNSGMRVSMHPGFTVLNSPNEEVVSRTIEDLNYHNRVLDSLGVNPKNKIILHIGGVYNDKKLATKRFIDSYSRLSDSVRERVVLENDEKSYNINDVLEIAYKLNVPVVFDNLHHQINCFSHDFDNYYWINVCGKTWQRKDGFQKIHYSQQNPLKKPGSHSITILIEEFMGFYENLERKDLDIMLEVKDKNLSALKCIHCLFPVNKATILEREWIKYKYMVLEKSPKIYKKIQNSLTSISEYPVVSFYKDIETALQNEYAIENSLTAAIHIWEFFNTSSTEKDNDSFSKILMSFKLGKTSLTAIKNFLWRFAVKCGDESILGSYYFIK</sequence>
<dbReference type="Pfam" id="PF03851">
    <property type="entry name" value="UvdE"/>
    <property type="match status" value="1"/>
</dbReference>
<dbReference type="NCBIfam" id="TIGR00629">
    <property type="entry name" value="uvde"/>
    <property type="match status" value="1"/>
</dbReference>
<dbReference type="RefSeq" id="WP_014901292.1">
    <property type="nucleotide sequence ID" value="NC_018515.1"/>
</dbReference>
<gene>
    <name evidence="8" type="ordered locus">Desmer_0309</name>
</gene>
<dbReference type="SUPFAM" id="SSF51658">
    <property type="entry name" value="Xylose isomerase-like"/>
    <property type="match status" value="1"/>
</dbReference>
<keyword evidence="4" id="KW-0228">DNA excision</keyword>
<dbReference type="Gene3D" id="3.20.20.150">
    <property type="entry name" value="Divalent-metal-dependent TIM barrel enzymes"/>
    <property type="match status" value="1"/>
</dbReference>
<dbReference type="PANTHER" id="PTHR31290:SF5">
    <property type="entry name" value="UV-DAMAGE ENDONUCLEASE"/>
    <property type="match status" value="1"/>
</dbReference>
<keyword evidence="2 8" id="KW-0255">Endonuclease</keyword>
<dbReference type="KEGG" id="dmi:Desmer_0309"/>
<dbReference type="InterPro" id="IPR013560">
    <property type="entry name" value="DUF1722"/>
</dbReference>
<accession>J7ILF6</accession>
<evidence type="ECO:0000256" key="6">
    <source>
        <dbReference type="ARBA" id="ARBA00023204"/>
    </source>
</evidence>
<dbReference type="eggNOG" id="COG3272">
    <property type="taxonomic scope" value="Bacteria"/>
</dbReference>
<dbReference type="PANTHER" id="PTHR31290">
    <property type="entry name" value="UV-DAMAGE ENDONUCLEASE"/>
    <property type="match status" value="1"/>
</dbReference>
<reference evidence="8 9" key="1">
    <citation type="journal article" date="2012" name="J. Bacteriol.">
        <title>Complete genome sequences of Desulfosporosinus orientis DSM765T, Desulfosporosinus youngiae DSM17734T, Desulfosporosinus meridiei DSM13257T, and Desulfosporosinus acidiphilus DSM22704T.</title>
        <authorList>
            <person name="Pester M."/>
            <person name="Brambilla E."/>
            <person name="Alazard D."/>
            <person name="Rattei T."/>
            <person name="Weinmaier T."/>
            <person name="Han J."/>
            <person name="Lucas S."/>
            <person name="Lapidus A."/>
            <person name="Cheng J.F."/>
            <person name="Goodwin L."/>
            <person name="Pitluck S."/>
            <person name="Peters L."/>
            <person name="Ovchinnikova G."/>
            <person name="Teshima H."/>
            <person name="Detter J.C."/>
            <person name="Han C.S."/>
            <person name="Tapia R."/>
            <person name="Land M.L."/>
            <person name="Hauser L."/>
            <person name="Kyrpides N.C."/>
            <person name="Ivanova N.N."/>
            <person name="Pagani I."/>
            <person name="Huntmann M."/>
            <person name="Wei C.L."/>
            <person name="Davenport K.W."/>
            <person name="Daligault H."/>
            <person name="Chain P.S."/>
            <person name="Chen A."/>
            <person name="Mavromatis K."/>
            <person name="Markowitz V."/>
            <person name="Szeto E."/>
            <person name="Mikhailova N."/>
            <person name="Pati A."/>
            <person name="Wagner M."/>
            <person name="Woyke T."/>
            <person name="Ollivier B."/>
            <person name="Klenk H.P."/>
            <person name="Spring S."/>
            <person name="Loy A."/>
        </authorList>
    </citation>
    <scope>NUCLEOTIDE SEQUENCE [LARGE SCALE GENOMIC DNA]</scope>
    <source>
        <strain evidence="9">ATCC BAA-275 / DSM 13257 / NCIMB 13706 / S10</strain>
    </source>
</reference>